<dbReference type="Proteomes" id="UP000828390">
    <property type="component" value="Unassembled WGS sequence"/>
</dbReference>
<evidence type="ECO:0000256" key="3">
    <source>
        <dbReference type="ARBA" id="ARBA00022840"/>
    </source>
</evidence>
<reference evidence="4" key="2">
    <citation type="submission" date="2020-11" db="EMBL/GenBank/DDBJ databases">
        <authorList>
            <person name="McCartney M.A."/>
            <person name="Auch B."/>
            <person name="Kono T."/>
            <person name="Mallez S."/>
            <person name="Becker A."/>
            <person name="Gohl D.M."/>
            <person name="Silverstein K.A.T."/>
            <person name="Koren S."/>
            <person name="Bechman K.B."/>
            <person name="Herman A."/>
            <person name="Abrahante J.E."/>
            <person name="Garbe J."/>
        </authorList>
    </citation>
    <scope>NUCLEOTIDE SEQUENCE</scope>
    <source>
        <strain evidence="4">Duluth1</strain>
        <tissue evidence="4">Whole animal</tissue>
    </source>
</reference>
<dbReference type="CDD" id="cd10229">
    <property type="entry name" value="ASKHA_NBD_HSP70_HSPA12"/>
    <property type="match status" value="1"/>
</dbReference>
<dbReference type="Pfam" id="PF00012">
    <property type="entry name" value="HSP70"/>
    <property type="match status" value="1"/>
</dbReference>
<dbReference type="Gene3D" id="3.30.420.40">
    <property type="match status" value="2"/>
</dbReference>
<evidence type="ECO:0000256" key="1">
    <source>
        <dbReference type="ARBA" id="ARBA00007381"/>
    </source>
</evidence>
<keyword evidence="3" id="KW-0067">ATP-binding</keyword>
<protein>
    <submittedName>
        <fullName evidence="4">Uncharacterized protein</fullName>
    </submittedName>
</protein>
<dbReference type="PANTHER" id="PTHR14187">
    <property type="entry name" value="ALPHA KINASE/ELONGATION FACTOR 2 KINASE"/>
    <property type="match status" value="1"/>
</dbReference>
<evidence type="ECO:0000313" key="4">
    <source>
        <dbReference type="EMBL" id="KAH3738013.1"/>
    </source>
</evidence>
<evidence type="ECO:0000313" key="5">
    <source>
        <dbReference type="Proteomes" id="UP000828390"/>
    </source>
</evidence>
<sequence length="574" mass="64131">MATGVGHLAVAAIDFGTTYSGYAFSFKSQFETDPLNIAAKTWAGGQLQSLKGPTCVLIKPDGKTLETFGFDAETRYSQLIEIGQHTKWYYFQRFKMLLWEKAINKNSMLADETGKMLPALTVFSLSISYMKKDMESMSTKQLCGIGPDDIHWVITVPAIWDDSAKNFMRLATKKAGISSEKLTIALEPEAASIYCRHIPVELDGTSGIASSFRFGKKYLVLDAGGGTIDTTVHEVCFDGKLKELYKATGGAWGGTMVDKEFWDFIAELTGKDSLHRFKKDNMEDYLDLLRDFEIKKRKTDSNSQGLVTIKLPLTLMDIVEENEGRKMKQVVQSSRYAKMVTLSGDKLRMEFNIFRSFFKQSVDNIVLHVKHLLSEPETNGVDAILMVGGYSESPLLTETIQKEFPRMKVIVPKDSGLAVMNGAVIFGHSPNLIKERVSKYTYGIDISEIFDRKIHPSEKLEKTDLGDMCRDVFDLVVKSDQKLKVGEPQFEGRYSSVAVNQSVVALNLYTTTNKDVKFVTDIGCKNIGCIDVPISGKGTGRYVKVRLYFGGTEILFECEEESTGIVTRNVVDLM</sequence>
<dbReference type="GO" id="GO:0140662">
    <property type="term" value="F:ATP-dependent protein folding chaperone"/>
    <property type="evidence" value="ECO:0007669"/>
    <property type="project" value="InterPro"/>
</dbReference>
<dbReference type="InterPro" id="IPR013126">
    <property type="entry name" value="Hsp_70_fam"/>
</dbReference>
<dbReference type="AlphaFoldDB" id="A0A9D4D2S1"/>
<accession>A0A9D4D2S1</accession>
<reference evidence="4" key="1">
    <citation type="journal article" date="2019" name="bioRxiv">
        <title>The Genome of the Zebra Mussel, Dreissena polymorpha: A Resource for Invasive Species Research.</title>
        <authorList>
            <person name="McCartney M.A."/>
            <person name="Auch B."/>
            <person name="Kono T."/>
            <person name="Mallez S."/>
            <person name="Zhang Y."/>
            <person name="Obille A."/>
            <person name="Becker A."/>
            <person name="Abrahante J.E."/>
            <person name="Garbe J."/>
            <person name="Badalamenti J.P."/>
            <person name="Herman A."/>
            <person name="Mangelson H."/>
            <person name="Liachko I."/>
            <person name="Sullivan S."/>
            <person name="Sone E.D."/>
            <person name="Koren S."/>
            <person name="Silverstein K.A.T."/>
            <person name="Beckman K.B."/>
            <person name="Gohl D.M."/>
        </authorList>
    </citation>
    <scope>NUCLEOTIDE SEQUENCE</scope>
    <source>
        <strain evidence="4">Duluth1</strain>
        <tissue evidence="4">Whole animal</tissue>
    </source>
</reference>
<evidence type="ECO:0000256" key="2">
    <source>
        <dbReference type="ARBA" id="ARBA00022741"/>
    </source>
</evidence>
<dbReference type="InterPro" id="IPR043129">
    <property type="entry name" value="ATPase_NBD"/>
</dbReference>
<dbReference type="SUPFAM" id="SSF53067">
    <property type="entry name" value="Actin-like ATPase domain"/>
    <property type="match status" value="2"/>
</dbReference>
<dbReference type="GO" id="GO:0005524">
    <property type="term" value="F:ATP binding"/>
    <property type="evidence" value="ECO:0007669"/>
    <property type="project" value="UniProtKB-KW"/>
</dbReference>
<dbReference type="PANTHER" id="PTHR14187:SF5">
    <property type="entry name" value="HEAT SHOCK 70 KDA PROTEIN 12A"/>
    <property type="match status" value="1"/>
</dbReference>
<keyword evidence="5" id="KW-1185">Reference proteome</keyword>
<comment type="caution">
    <text evidence="4">The sequence shown here is derived from an EMBL/GenBank/DDBJ whole genome shotgun (WGS) entry which is preliminary data.</text>
</comment>
<name>A0A9D4D2S1_DREPO</name>
<proteinExistence type="inferred from homology"/>
<keyword evidence="2" id="KW-0547">Nucleotide-binding</keyword>
<organism evidence="4 5">
    <name type="scientific">Dreissena polymorpha</name>
    <name type="common">Zebra mussel</name>
    <name type="synonym">Mytilus polymorpha</name>
    <dbReference type="NCBI Taxonomy" id="45954"/>
    <lineage>
        <taxon>Eukaryota</taxon>
        <taxon>Metazoa</taxon>
        <taxon>Spiralia</taxon>
        <taxon>Lophotrochozoa</taxon>
        <taxon>Mollusca</taxon>
        <taxon>Bivalvia</taxon>
        <taxon>Autobranchia</taxon>
        <taxon>Heteroconchia</taxon>
        <taxon>Euheterodonta</taxon>
        <taxon>Imparidentia</taxon>
        <taxon>Neoheterodontei</taxon>
        <taxon>Myida</taxon>
        <taxon>Dreissenoidea</taxon>
        <taxon>Dreissenidae</taxon>
        <taxon>Dreissena</taxon>
    </lineage>
</organism>
<dbReference type="EMBL" id="JAIWYP010000011">
    <property type="protein sequence ID" value="KAH3738013.1"/>
    <property type="molecule type" value="Genomic_DNA"/>
</dbReference>
<gene>
    <name evidence="4" type="ORF">DPMN_044616</name>
</gene>
<comment type="similarity">
    <text evidence="1">Belongs to the heat shock protein 70 family.</text>
</comment>